<feature type="transmembrane region" description="Helical" evidence="6">
    <location>
        <begin position="65"/>
        <end position="83"/>
    </location>
</feature>
<name>A0A1I3MVQ1_9BACT</name>
<feature type="transmembrane region" description="Helical" evidence="6">
    <location>
        <begin position="149"/>
        <end position="169"/>
    </location>
</feature>
<feature type="transmembrane region" description="Helical" evidence="6">
    <location>
        <begin position="89"/>
        <end position="111"/>
    </location>
</feature>
<dbReference type="OrthoDB" id="9795732at2"/>
<dbReference type="InterPro" id="IPR000620">
    <property type="entry name" value="EamA_dom"/>
</dbReference>
<evidence type="ECO:0000256" key="1">
    <source>
        <dbReference type="ARBA" id="ARBA00004141"/>
    </source>
</evidence>
<dbReference type="PANTHER" id="PTHR32322:SF2">
    <property type="entry name" value="EAMA DOMAIN-CONTAINING PROTEIN"/>
    <property type="match status" value="1"/>
</dbReference>
<feature type="domain" description="EamA" evidence="7">
    <location>
        <begin position="148"/>
        <end position="276"/>
    </location>
</feature>
<keyword evidence="5 6" id="KW-0472">Membrane</keyword>
<sequence>MKPYLYAFGAVLCWASLPAATGSGLDGLDVTELLFFSFAPAALYLVAQEMIISRRRAIPWPDLKLTALGMAGIFGYHALYYLALDHAPLVEGAILTTTWSFWIVVMSSILANKRLSPPVLAVALVGLVGAGLVVSGGKGLHFEARYLPGYLMALGCGLVWSSFSVALSLLRLTRDYMPAFTVLAALFSSLLYAASAPQALPPVGALLSALYLGLVPLGLSFTLWNRAVTTGNMTLIGYLSYLTPPLAVLLAALTRGATVTPHAVIGMAIILAAAFVGRRLS</sequence>
<dbReference type="SUPFAM" id="SSF103481">
    <property type="entry name" value="Multidrug resistance efflux transporter EmrE"/>
    <property type="match status" value="2"/>
</dbReference>
<reference evidence="9" key="1">
    <citation type="submission" date="2016-10" db="EMBL/GenBank/DDBJ databases">
        <authorList>
            <person name="Varghese N."/>
            <person name="Submissions S."/>
        </authorList>
    </citation>
    <scope>NUCLEOTIDE SEQUENCE [LARGE SCALE GENOMIC DNA]</scope>
    <source>
        <strain evidence="9">DSM 5918</strain>
    </source>
</reference>
<dbReference type="Proteomes" id="UP000198635">
    <property type="component" value="Unassembled WGS sequence"/>
</dbReference>
<evidence type="ECO:0000256" key="4">
    <source>
        <dbReference type="ARBA" id="ARBA00022989"/>
    </source>
</evidence>
<dbReference type="AlphaFoldDB" id="A0A1I3MVQ1"/>
<organism evidence="8 9">
    <name type="scientific">Desulfomicrobium apsheronum</name>
    <dbReference type="NCBI Taxonomy" id="52560"/>
    <lineage>
        <taxon>Bacteria</taxon>
        <taxon>Pseudomonadati</taxon>
        <taxon>Thermodesulfobacteriota</taxon>
        <taxon>Desulfovibrionia</taxon>
        <taxon>Desulfovibrionales</taxon>
        <taxon>Desulfomicrobiaceae</taxon>
        <taxon>Desulfomicrobium</taxon>
    </lineage>
</organism>
<dbReference type="PANTHER" id="PTHR32322">
    <property type="entry name" value="INNER MEMBRANE TRANSPORTER"/>
    <property type="match status" value="1"/>
</dbReference>
<feature type="domain" description="EamA" evidence="7">
    <location>
        <begin position="2"/>
        <end position="134"/>
    </location>
</feature>
<feature type="transmembrane region" description="Helical" evidence="6">
    <location>
        <begin position="200"/>
        <end position="223"/>
    </location>
</feature>
<gene>
    <name evidence="8" type="ORF">SAMN04488082_10191</name>
</gene>
<comment type="subcellular location">
    <subcellularLocation>
        <location evidence="1">Membrane</location>
        <topology evidence="1">Multi-pass membrane protein</topology>
    </subcellularLocation>
</comment>
<feature type="transmembrane region" description="Helical" evidence="6">
    <location>
        <begin position="34"/>
        <end position="53"/>
    </location>
</feature>
<evidence type="ECO:0000313" key="8">
    <source>
        <dbReference type="EMBL" id="SFJ01012.1"/>
    </source>
</evidence>
<evidence type="ECO:0000256" key="6">
    <source>
        <dbReference type="SAM" id="Phobius"/>
    </source>
</evidence>
<evidence type="ECO:0000313" key="9">
    <source>
        <dbReference type="Proteomes" id="UP000198635"/>
    </source>
</evidence>
<feature type="transmembrane region" description="Helical" evidence="6">
    <location>
        <begin position="235"/>
        <end position="253"/>
    </location>
</feature>
<evidence type="ECO:0000256" key="2">
    <source>
        <dbReference type="ARBA" id="ARBA00007362"/>
    </source>
</evidence>
<dbReference type="RefSeq" id="WP_092372189.1">
    <property type="nucleotide sequence ID" value="NZ_FORX01000001.1"/>
</dbReference>
<dbReference type="EMBL" id="FORX01000001">
    <property type="protein sequence ID" value="SFJ01012.1"/>
    <property type="molecule type" value="Genomic_DNA"/>
</dbReference>
<evidence type="ECO:0000259" key="7">
    <source>
        <dbReference type="Pfam" id="PF00892"/>
    </source>
</evidence>
<dbReference type="InterPro" id="IPR050638">
    <property type="entry name" value="AA-Vitamin_Transporters"/>
</dbReference>
<accession>A0A1I3MVQ1</accession>
<dbReference type="GO" id="GO:0016020">
    <property type="term" value="C:membrane"/>
    <property type="evidence" value="ECO:0007669"/>
    <property type="project" value="UniProtKB-SubCell"/>
</dbReference>
<feature type="transmembrane region" description="Helical" evidence="6">
    <location>
        <begin position="176"/>
        <end position="194"/>
    </location>
</feature>
<evidence type="ECO:0000256" key="3">
    <source>
        <dbReference type="ARBA" id="ARBA00022692"/>
    </source>
</evidence>
<dbReference type="InterPro" id="IPR037185">
    <property type="entry name" value="EmrE-like"/>
</dbReference>
<dbReference type="Pfam" id="PF00892">
    <property type="entry name" value="EamA"/>
    <property type="match status" value="2"/>
</dbReference>
<evidence type="ECO:0000256" key="5">
    <source>
        <dbReference type="ARBA" id="ARBA00023136"/>
    </source>
</evidence>
<protein>
    <submittedName>
        <fullName evidence="8">EamA-like transporter family protein</fullName>
    </submittedName>
</protein>
<proteinExistence type="inferred from homology"/>
<feature type="transmembrane region" description="Helical" evidence="6">
    <location>
        <begin position="259"/>
        <end position="277"/>
    </location>
</feature>
<keyword evidence="4 6" id="KW-1133">Transmembrane helix</keyword>
<comment type="similarity">
    <text evidence="2">Belongs to the EamA transporter family.</text>
</comment>
<feature type="transmembrane region" description="Helical" evidence="6">
    <location>
        <begin position="118"/>
        <end position="137"/>
    </location>
</feature>
<dbReference type="STRING" id="52560.SAMN04488082_10191"/>
<keyword evidence="9" id="KW-1185">Reference proteome</keyword>
<keyword evidence="3 6" id="KW-0812">Transmembrane</keyword>